<dbReference type="PROSITE" id="PS51352">
    <property type="entry name" value="THIOREDOXIN_2"/>
    <property type="match status" value="1"/>
</dbReference>
<keyword evidence="5" id="KW-0676">Redox-active center</keyword>
<sequence length="408" mass="44138">MLDSKYINGKDMSSLKDVTEASFDSDVVRNTRPVLVDLWAEWCGPCKALAPILKKVSEQFVGTVDFVKVNVDENASIRDRFGVRGIPTLLLLDKGVEVGRVVGNRTVAQLAKFIDGHLGTATELPTANVANLKAFNGDEAKKQSIVTSLRALVSRKQAVPSEVMWEGDLNGAIQFAANIADIDDCAQNLGIAADVLSIVESLSTYRGTNLGAAQFTTDWLDAVNAGANLSALPGRLLVAALRSSTLSDATGSNDSAQAVREKLITLYDEGSPEVVANLGVAKEEAARIDDPVLKDVLTAASVPLSDPSILSQLLFRIANLRCARLRTEIDWTAQDEHRFAEAMQGLVNEAVARGEKPARGDALLDILRERDPELARRFAYQYFEGAEARVEVGRAFGDALIELTRTFH</sequence>
<keyword evidence="2" id="KW-0813">Transport</keyword>
<dbReference type="Pfam" id="PF00085">
    <property type="entry name" value="Thioredoxin"/>
    <property type="match status" value="1"/>
</dbReference>
<evidence type="ECO:0000256" key="1">
    <source>
        <dbReference type="ARBA" id="ARBA00008987"/>
    </source>
</evidence>
<organism evidence="8 9">
    <name type="scientific">Burkholderia gladioli</name>
    <name type="common">Pseudomonas marginata</name>
    <name type="synonym">Phytomonas marginata</name>
    <dbReference type="NCBI Taxonomy" id="28095"/>
    <lineage>
        <taxon>Bacteria</taxon>
        <taxon>Pseudomonadati</taxon>
        <taxon>Pseudomonadota</taxon>
        <taxon>Betaproteobacteria</taxon>
        <taxon>Burkholderiales</taxon>
        <taxon>Burkholderiaceae</taxon>
        <taxon>Burkholderia</taxon>
    </lineage>
</organism>
<dbReference type="SUPFAM" id="SSF52833">
    <property type="entry name" value="Thioredoxin-like"/>
    <property type="match status" value="1"/>
</dbReference>
<evidence type="ECO:0000256" key="6">
    <source>
        <dbReference type="NCBIfam" id="TIGR01068"/>
    </source>
</evidence>
<dbReference type="PANTHER" id="PTHR45663">
    <property type="entry name" value="GEO12009P1"/>
    <property type="match status" value="1"/>
</dbReference>
<comment type="similarity">
    <text evidence="1">Belongs to the thioredoxin family.</text>
</comment>
<reference evidence="8 9" key="1">
    <citation type="submission" date="2014-04" db="EMBL/GenBank/DDBJ databases">
        <authorList>
            <person name="Bishop-Lilly K.A."/>
            <person name="Broomall S.M."/>
            <person name="Chain P.S."/>
            <person name="Chertkov O."/>
            <person name="Coyne S.R."/>
            <person name="Daligault H.E."/>
            <person name="Davenport K.W."/>
            <person name="Erkkila T."/>
            <person name="Frey K.G."/>
            <person name="Gibbons H.S."/>
            <person name="Gu W."/>
            <person name="Jaissle J."/>
            <person name="Johnson S.L."/>
            <person name="Koroleva G.I."/>
            <person name="Ladner J.T."/>
            <person name="Lo C.-C."/>
            <person name="Minogue T.D."/>
            <person name="Munk C."/>
            <person name="Palacios G.F."/>
            <person name="Redden C.L."/>
            <person name="Rosenzweig C.N."/>
            <person name="Scholz M.B."/>
            <person name="Teshima H."/>
            <person name="Xu Y."/>
        </authorList>
    </citation>
    <scope>NUCLEOTIDE SEQUENCE [LARGE SCALE GENOMIC DNA]</scope>
    <source>
        <strain evidence="9">gladioli</strain>
    </source>
</reference>
<accession>A0AAW3EWL6</accession>
<feature type="domain" description="Thioredoxin" evidence="7">
    <location>
        <begin position="1"/>
        <end position="119"/>
    </location>
</feature>
<dbReference type="PANTHER" id="PTHR45663:SF11">
    <property type="entry name" value="GEO12009P1"/>
    <property type="match status" value="1"/>
</dbReference>
<dbReference type="InterPro" id="IPR017937">
    <property type="entry name" value="Thioredoxin_CS"/>
</dbReference>
<dbReference type="InterPro" id="IPR013766">
    <property type="entry name" value="Thioredoxin_domain"/>
</dbReference>
<dbReference type="CDD" id="cd02947">
    <property type="entry name" value="TRX_family"/>
    <property type="match status" value="1"/>
</dbReference>
<dbReference type="PRINTS" id="PR00421">
    <property type="entry name" value="THIOREDOXIN"/>
</dbReference>
<dbReference type="FunFam" id="3.40.30.10:FF:000001">
    <property type="entry name" value="Thioredoxin"/>
    <property type="match status" value="1"/>
</dbReference>
<dbReference type="GO" id="GO:0045454">
    <property type="term" value="P:cell redox homeostasis"/>
    <property type="evidence" value="ECO:0007669"/>
    <property type="project" value="TreeGrafter"/>
</dbReference>
<dbReference type="InterPro" id="IPR036249">
    <property type="entry name" value="Thioredoxin-like_sf"/>
</dbReference>
<dbReference type="NCBIfam" id="TIGR01068">
    <property type="entry name" value="thioredoxin"/>
    <property type="match status" value="1"/>
</dbReference>
<dbReference type="AlphaFoldDB" id="A0AAW3EWL6"/>
<evidence type="ECO:0000313" key="8">
    <source>
        <dbReference type="EMBL" id="KGC11698.1"/>
    </source>
</evidence>
<dbReference type="PROSITE" id="PS00194">
    <property type="entry name" value="THIOREDOXIN_1"/>
    <property type="match status" value="1"/>
</dbReference>
<evidence type="ECO:0000256" key="2">
    <source>
        <dbReference type="ARBA" id="ARBA00022448"/>
    </source>
</evidence>
<dbReference type="Proteomes" id="UP000029590">
    <property type="component" value="Unassembled WGS sequence"/>
</dbReference>
<protein>
    <recommendedName>
        <fullName evidence="6">Thioredoxin</fullName>
    </recommendedName>
</protein>
<dbReference type="RefSeq" id="WP_227742940.1">
    <property type="nucleotide sequence ID" value="NZ_CADEVY010000015.1"/>
</dbReference>
<proteinExistence type="inferred from homology"/>
<gene>
    <name evidence="8" type="primary">trxA</name>
    <name evidence="8" type="ORF">DM48_7332</name>
</gene>
<evidence type="ECO:0000259" key="7">
    <source>
        <dbReference type="PROSITE" id="PS51352"/>
    </source>
</evidence>
<evidence type="ECO:0000313" key="9">
    <source>
        <dbReference type="Proteomes" id="UP000029590"/>
    </source>
</evidence>
<dbReference type="KEGG" id="bgo:BM43_8"/>
<evidence type="ECO:0000256" key="5">
    <source>
        <dbReference type="ARBA" id="ARBA00023284"/>
    </source>
</evidence>
<comment type="caution">
    <text evidence="8">The sequence shown here is derived from an EMBL/GenBank/DDBJ whole genome shotgun (WGS) entry which is preliminary data.</text>
</comment>
<dbReference type="InterPro" id="IPR005746">
    <property type="entry name" value="Thioredoxin"/>
</dbReference>
<dbReference type="GO" id="GO:0005829">
    <property type="term" value="C:cytosol"/>
    <property type="evidence" value="ECO:0007669"/>
    <property type="project" value="TreeGrafter"/>
</dbReference>
<keyword evidence="3" id="KW-0249">Electron transport</keyword>
<dbReference type="EMBL" id="JPGG01000017">
    <property type="protein sequence ID" value="KGC11698.1"/>
    <property type="molecule type" value="Genomic_DNA"/>
</dbReference>
<keyword evidence="4" id="KW-1015">Disulfide bond</keyword>
<name>A0AAW3EWL6_BURGA</name>
<dbReference type="Gene3D" id="3.40.30.10">
    <property type="entry name" value="Glutaredoxin"/>
    <property type="match status" value="1"/>
</dbReference>
<evidence type="ECO:0000256" key="3">
    <source>
        <dbReference type="ARBA" id="ARBA00022982"/>
    </source>
</evidence>
<evidence type="ECO:0000256" key="4">
    <source>
        <dbReference type="ARBA" id="ARBA00023157"/>
    </source>
</evidence>
<dbReference type="GO" id="GO:0015035">
    <property type="term" value="F:protein-disulfide reductase activity"/>
    <property type="evidence" value="ECO:0007669"/>
    <property type="project" value="UniProtKB-UniRule"/>
</dbReference>